<proteinExistence type="predicted"/>
<dbReference type="EMBL" id="JAMTCD010000006">
    <property type="protein sequence ID" value="MCT7941413.1"/>
    <property type="molecule type" value="Genomic_DNA"/>
</dbReference>
<keyword evidence="3 6" id="KW-0812">Transmembrane</keyword>
<protein>
    <submittedName>
        <fullName evidence="8">DNA internalization-related competence protein ComEC/Rec2</fullName>
    </submittedName>
</protein>
<keyword evidence="5 6" id="KW-0472">Membrane</keyword>
<evidence type="ECO:0000256" key="2">
    <source>
        <dbReference type="ARBA" id="ARBA00022475"/>
    </source>
</evidence>
<dbReference type="InterPro" id="IPR036866">
    <property type="entry name" value="RibonucZ/Hydroxyglut_hydro"/>
</dbReference>
<keyword evidence="9" id="KW-1185">Reference proteome</keyword>
<keyword evidence="4 6" id="KW-1133">Transmembrane helix</keyword>
<dbReference type="CDD" id="cd07731">
    <property type="entry name" value="ComA-like_MBL-fold"/>
    <property type="match status" value="1"/>
</dbReference>
<evidence type="ECO:0000256" key="3">
    <source>
        <dbReference type="ARBA" id="ARBA00022692"/>
    </source>
</evidence>
<feature type="transmembrane region" description="Helical" evidence="6">
    <location>
        <begin position="512"/>
        <end position="531"/>
    </location>
</feature>
<dbReference type="SMART" id="SM00849">
    <property type="entry name" value="Lactamase_B"/>
    <property type="match status" value="1"/>
</dbReference>
<dbReference type="PANTHER" id="PTHR30619">
    <property type="entry name" value="DNA INTERNALIZATION/COMPETENCE PROTEIN COMEC/REC2"/>
    <property type="match status" value="1"/>
</dbReference>
<feature type="domain" description="Metallo-beta-lactamase" evidence="7">
    <location>
        <begin position="571"/>
        <end position="777"/>
    </location>
</feature>
<comment type="subcellular location">
    <subcellularLocation>
        <location evidence="1">Cell membrane</location>
        <topology evidence="1">Multi-pass membrane protein</topology>
    </subcellularLocation>
</comment>
<feature type="transmembrane region" description="Helical" evidence="6">
    <location>
        <begin position="271"/>
        <end position="287"/>
    </location>
</feature>
<reference evidence="8" key="1">
    <citation type="journal article" date="2023" name="Int. J. Syst. Evol. Microbiol.">
        <title>&lt;i&gt;Shewanella septentrionalis&lt;/i&gt; sp. nov. and &lt;i&gt;Shewanella holmiensis&lt;/i&gt; sp. nov., isolated from Baltic Sea water and sediments.</title>
        <authorList>
            <person name="Martin-Rodriguez A.J."/>
            <person name="Thorell K."/>
            <person name="Joffre E."/>
            <person name="Jensie-Markopoulos S."/>
            <person name="Moore E.R.B."/>
            <person name="Sjoling A."/>
        </authorList>
    </citation>
    <scope>NUCLEOTIDE SEQUENCE</scope>
    <source>
        <strain evidence="8">SP1S2-7</strain>
    </source>
</reference>
<dbReference type="GO" id="GO:0005886">
    <property type="term" value="C:plasma membrane"/>
    <property type="evidence" value="ECO:0007669"/>
    <property type="project" value="UniProtKB-SubCell"/>
</dbReference>
<feature type="transmembrane region" description="Helical" evidence="6">
    <location>
        <begin position="395"/>
        <end position="419"/>
    </location>
</feature>
<accession>A0A9X2WL91</accession>
<dbReference type="InterPro" id="IPR001279">
    <property type="entry name" value="Metallo-B-lactamas"/>
</dbReference>
<evidence type="ECO:0000313" key="8">
    <source>
        <dbReference type="EMBL" id="MCT7941413.1"/>
    </source>
</evidence>
<feature type="transmembrane region" description="Helical" evidence="6">
    <location>
        <begin position="368"/>
        <end position="389"/>
    </location>
</feature>
<dbReference type="Gene3D" id="3.60.15.10">
    <property type="entry name" value="Ribonuclease Z/Hydroxyacylglutathione hydrolase-like"/>
    <property type="match status" value="1"/>
</dbReference>
<feature type="transmembrane region" description="Helical" evidence="6">
    <location>
        <begin position="431"/>
        <end position="450"/>
    </location>
</feature>
<name>A0A9X2WL91_9GAMM</name>
<organism evidence="8 9">
    <name type="scientific">Shewanella holmiensis</name>
    <dbReference type="NCBI Taxonomy" id="2952222"/>
    <lineage>
        <taxon>Bacteria</taxon>
        <taxon>Pseudomonadati</taxon>
        <taxon>Pseudomonadota</taxon>
        <taxon>Gammaproteobacteria</taxon>
        <taxon>Alteromonadales</taxon>
        <taxon>Shewanellaceae</taxon>
        <taxon>Shewanella</taxon>
    </lineage>
</organism>
<feature type="transmembrane region" description="Helical" evidence="6">
    <location>
        <begin position="307"/>
        <end position="328"/>
    </location>
</feature>
<dbReference type="InterPro" id="IPR004477">
    <property type="entry name" value="ComEC_N"/>
</dbReference>
<comment type="caution">
    <text evidence="8">The sequence shown here is derived from an EMBL/GenBank/DDBJ whole genome shotgun (WGS) entry which is preliminary data.</text>
</comment>
<evidence type="ECO:0000256" key="5">
    <source>
        <dbReference type="ARBA" id="ARBA00023136"/>
    </source>
</evidence>
<dbReference type="Proteomes" id="UP001155546">
    <property type="component" value="Unassembled WGS sequence"/>
</dbReference>
<dbReference type="PANTHER" id="PTHR30619:SF1">
    <property type="entry name" value="RECOMBINATION PROTEIN 2"/>
    <property type="match status" value="1"/>
</dbReference>
<feature type="transmembrane region" description="Helical" evidence="6">
    <location>
        <begin position="470"/>
        <end position="491"/>
    </location>
</feature>
<evidence type="ECO:0000256" key="4">
    <source>
        <dbReference type="ARBA" id="ARBA00022989"/>
    </source>
</evidence>
<dbReference type="SUPFAM" id="SSF56281">
    <property type="entry name" value="Metallo-hydrolase/oxidoreductase"/>
    <property type="match status" value="1"/>
</dbReference>
<feature type="transmembrane region" description="Helical" evidence="6">
    <location>
        <begin position="242"/>
        <end position="264"/>
    </location>
</feature>
<dbReference type="NCBIfam" id="TIGR00361">
    <property type="entry name" value="ComEC_Rec2"/>
    <property type="match status" value="1"/>
</dbReference>
<dbReference type="Pfam" id="PF03772">
    <property type="entry name" value="Competence"/>
    <property type="match status" value="1"/>
</dbReference>
<feature type="transmembrane region" description="Helical" evidence="6">
    <location>
        <begin position="6"/>
        <end position="27"/>
    </location>
</feature>
<keyword evidence="2" id="KW-1003">Cell membrane</keyword>
<dbReference type="InterPro" id="IPR052159">
    <property type="entry name" value="Competence_DNA_uptake"/>
</dbReference>
<evidence type="ECO:0000259" key="7">
    <source>
        <dbReference type="SMART" id="SM00849"/>
    </source>
</evidence>
<sequence length="844" mass="94781">MAFVCLIKAPLLSGATFAVFWISIYFYSLDFQPSYTLQNKVTFTGEIISLVNGDRDWISLDVRVIEPKLTNINLSQGINGLPRDRIYRLTWQKPPSITVGQVWLFENTRLKPITSVANQGGFNQQRYYIHRHIVAKGQVKQASLVSYEPSIRQKWLSSLSLVTPKLNNGDLLLALLFGEKSQISDVRWQQLRQTGTGHLIAISGLHLSVVFGLVFLGCFSLLTRVRFGQFLLSKIHCQFGLFPLYASLMLATSMAWGYAYLAGYSVSTQRALIMLVLLVLLSLLKQHHSLWQRLMYALAGVLLFDPFANLSAGFWLSFVALGIILRFIDQHQHQHQQQLTQSPITSRANRIQKMLGYCLDLWSIQWRLAIGLGVLQALLFGTLSIHSIWINLLVVPWFSLLVIPVAMLSFVVWSMWYFLSEVFSSTHIVDLASDTWIFALVDILLVPFSALLNQSDDFPSSLIDVSETWIAASLCSLLGFGLLLTFRWSIFNNAFRANQSINGRMRGLSQNGFILCLLTLVMNLPLMQLMFTAVTANDVNHFTGKAPIGFSETTSVTPINDISLHTLDVAQGSAIVLQQQNRALIYDSGAAFGDFSYAERVIIPFLKTRGITQIDYIVISHHDNDHSGGLPALIAEYPHAELIADEGGLLFNQARENTHVKVSSCQPGVRQWGRVTITTLADHLQSNKDNNRSCVMMLAINQNPNINSHNPHNPHKAITKVLLTGDIEAAREQSLLYNQQNINADILFVPHHGSRTSSSSAFIDAVSPQLAIFNAGFNNQYGFPKEDIMARYLDRDIATLVSGEQGQISIKFNSTDYHVSSYRHDMAPFWYNRLFRFGQIVKAE</sequence>
<dbReference type="InterPro" id="IPR035681">
    <property type="entry name" value="ComA-like_MBL"/>
</dbReference>
<evidence type="ECO:0000313" key="9">
    <source>
        <dbReference type="Proteomes" id="UP001155546"/>
    </source>
</evidence>
<evidence type="ECO:0000256" key="6">
    <source>
        <dbReference type="SAM" id="Phobius"/>
    </source>
</evidence>
<dbReference type="Pfam" id="PF00753">
    <property type="entry name" value="Lactamase_B"/>
    <property type="match status" value="1"/>
</dbReference>
<dbReference type="InterPro" id="IPR025405">
    <property type="entry name" value="DUF4131"/>
</dbReference>
<evidence type="ECO:0000256" key="1">
    <source>
        <dbReference type="ARBA" id="ARBA00004651"/>
    </source>
</evidence>
<gene>
    <name evidence="8" type="ORF">NE535_06320</name>
</gene>
<feature type="transmembrane region" description="Helical" evidence="6">
    <location>
        <begin position="199"/>
        <end position="222"/>
    </location>
</feature>
<dbReference type="Pfam" id="PF13567">
    <property type="entry name" value="DUF4131"/>
    <property type="match status" value="1"/>
</dbReference>
<dbReference type="NCBIfam" id="TIGR00360">
    <property type="entry name" value="ComEC_N-term"/>
    <property type="match status" value="1"/>
</dbReference>
<dbReference type="AlphaFoldDB" id="A0A9X2WL91"/>
<dbReference type="InterPro" id="IPR004797">
    <property type="entry name" value="Competence_ComEC/Rec2"/>
</dbReference>
<dbReference type="GO" id="GO:0030420">
    <property type="term" value="P:establishment of competence for transformation"/>
    <property type="evidence" value="ECO:0007669"/>
    <property type="project" value="InterPro"/>
</dbReference>